<reference evidence="1 2" key="1">
    <citation type="submission" date="2018-02" db="EMBL/GenBank/DDBJ databases">
        <title>The genomes of Aspergillus section Nigri reveals drivers in fungal speciation.</title>
        <authorList>
            <consortium name="DOE Joint Genome Institute"/>
            <person name="Vesth T.C."/>
            <person name="Nybo J."/>
            <person name="Theobald S."/>
            <person name="Brandl J."/>
            <person name="Frisvad J.C."/>
            <person name="Nielsen K.F."/>
            <person name="Lyhne E.K."/>
            <person name="Kogle M.E."/>
            <person name="Kuo A."/>
            <person name="Riley R."/>
            <person name="Clum A."/>
            <person name="Nolan M."/>
            <person name="Lipzen A."/>
            <person name="Salamov A."/>
            <person name="Henrissat B."/>
            <person name="Wiebenga A."/>
            <person name="De vries R.P."/>
            <person name="Grigoriev I.V."/>
            <person name="Mortensen U.H."/>
            <person name="Andersen M.R."/>
            <person name="Baker S.E."/>
        </authorList>
    </citation>
    <scope>NUCLEOTIDE SEQUENCE [LARGE SCALE GENOMIC DNA]</scope>
    <source>
        <strain evidence="1 2">CBS 121593</strain>
    </source>
</reference>
<organism evidence="1 2">
    <name type="scientific">Aspergillus ibericus CBS 121593</name>
    <dbReference type="NCBI Taxonomy" id="1448316"/>
    <lineage>
        <taxon>Eukaryota</taxon>
        <taxon>Fungi</taxon>
        <taxon>Dikarya</taxon>
        <taxon>Ascomycota</taxon>
        <taxon>Pezizomycotina</taxon>
        <taxon>Eurotiomycetes</taxon>
        <taxon>Eurotiomycetidae</taxon>
        <taxon>Eurotiales</taxon>
        <taxon>Aspergillaceae</taxon>
        <taxon>Aspergillus</taxon>
        <taxon>Aspergillus subgen. Circumdati</taxon>
    </lineage>
</organism>
<accession>A0A395GWZ6</accession>
<evidence type="ECO:0000313" key="2">
    <source>
        <dbReference type="Proteomes" id="UP000249402"/>
    </source>
</evidence>
<dbReference type="RefSeq" id="XP_025574270.1">
    <property type="nucleotide sequence ID" value="XM_025713419.1"/>
</dbReference>
<sequence>MYLVSTASLARPLPCTVRSGHCPLPAPAQMIRGDTKGQGRWRESPAHVGPSSKLQRALFDKVFSTTWGFDLSRHGFTLLPT</sequence>
<gene>
    <name evidence="1" type="ORF">BO80DRAFT_111393</name>
</gene>
<dbReference type="GeneID" id="37218284"/>
<dbReference type="VEuPathDB" id="FungiDB:BO80DRAFT_111393"/>
<evidence type="ECO:0000313" key="1">
    <source>
        <dbReference type="EMBL" id="RAK99942.1"/>
    </source>
</evidence>
<dbReference type="Proteomes" id="UP000249402">
    <property type="component" value="Unassembled WGS sequence"/>
</dbReference>
<name>A0A395GWZ6_9EURO</name>
<protein>
    <submittedName>
        <fullName evidence="1">Uncharacterized protein</fullName>
    </submittedName>
</protein>
<dbReference type="AlphaFoldDB" id="A0A395GWZ6"/>
<keyword evidence="2" id="KW-1185">Reference proteome</keyword>
<proteinExistence type="predicted"/>
<dbReference type="EMBL" id="KZ824443">
    <property type="protein sequence ID" value="RAK99942.1"/>
    <property type="molecule type" value="Genomic_DNA"/>
</dbReference>